<evidence type="ECO:0000256" key="6">
    <source>
        <dbReference type="SAM" id="Phobius"/>
    </source>
</evidence>
<sequence>MAAGTRRAWSYAGPERTVVMTVAKSALAATAAWAVSNTLLEAGSPAFAPFAAVVMIHVTVRESFLQSMRFVVAAVLGVCLQGVLGFVFEPHLWTFAVVAVVALIIGRWQRLGTQGQLVTTAAFFAYSVFISDDGLADRASMLGELVGLVLIGCAIGLAVNVLVFPPLRYRRGEYGVINLARSSADLVGDVAGVLQERLPDPSETGDWWRRARNLESMGRRVEEALDEGRRSLRWNPRRLLMRTRPSLESYFELADRLAAAGECTRSIMSILRSLGRGSDEVEPALLRRYGEFLAQLCRSLEELAEIDPDRLDRARVGLERENSRARELLDVLVQSDSEGGAFSDRIRGGLLLEAQRLMSEMEAVEDTMVPSGQQA</sequence>
<feature type="transmembrane region" description="Helical" evidence="6">
    <location>
        <begin position="42"/>
        <end position="60"/>
    </location>
</feature>
<proteinExistence type="predicted"/>
<keyword evidence="5 6" id="KW-0472">Membrane</keyword>
<dbReference type="GO" id="GO:0005886">
    <property type="term" value="C:plasma membrane"/>
    <property type="evidence" value="ECO:0007669"/>
    <property type="project" value="UniProtKB-SubCell"/>
</dbReference>
<accession>A0A0C2JEN0</accession>
<keyword evidence="2" id="KW-1003">Cell membrane</keyword>
<dbReference type="STRING" id="183763.LP52_05235"/>
<name>A0A0C2JEN0_9ACTN</name>
<comment type="caution">
    <text evidence="7">The sequence shown here is derived from an EMBL/GenBank/DDBJ whole genome shotgun (WGS) entry which is preliminary data.</text>
</comment>
<organism evidence="7 8">
    <name type="scientific">Streptomonospora alba</name>
    <dbReference type="NCBI Taxonomy" id="183763"/>
    <lineage>
        <taxon>Bacteria</taxon>
        <taxon>Bacillati</taxon>
        <taxon>Actinomycetota</taxon>
        <taxon>Actinomycetes</taxon>
        <taxon>Streptosporangiales</taxon>
        <taxon>Nocardiopsidaceae</taxon>
        <taxon>Streptomonospora</taxon>
    </lineage>
</organism>
<evidence type="ECO:0000256" key="4">
    <source>
        <dbReference type="ARBA" id="ARBA00022989"/>
    </source>
</evidence>
<keyword evidence="4 6" id="KW-1133">Transmembrane helix</keyword>
<evidence type="ECO:0000256" key="3">
    <source>
        <dbReference type="ARBA" id="ARBA00022692"/>
    </source>
</evidence>
<evidence type="ECO:0008006" key="9">
    <source>
        <dbReference type="Google" id="ProtNLM"/>
    </source>
</evidence>
<gene>
    <name evidence="7" type="ORF">LP52_05235</name>
</gene>
<dbReference type="InterPro" id="IPR010343">
    <property type="entry name" value="ArAE_1"/>
</dbReference>
<feature type="transmembrane region" description="Helical" evidence="6">
    <location>
        <begin position="143"/>
        <end position="164"/>
    </location>
</feature>
<keyword evidence="3 6" id="KW-0812">Transmembrane</keyword>
<comment type="subcellular location">
    <subcellularLocation>
        <location evidence="1">Cell membrane</location>
        <topology evidence="1">Multi-pass membrane protein</topology>
    </subcellularLocation>
</comment>
<reference evidence="8" key="1">
    <citation type="journal article" date="2015" name="Chem. Biol.">
        <title>Structure, bioactivity, and resistance mechanism of streptomonomicin, an unusual lasso Peptide from an understudied halophilic actinomycete.</title>
        <authorList>
            <person name="Metelev M."/>
            <person name="Tietz J.I."/>
            <person name="Melby J.O."/>
            <person name="Blair P.M."/>
            <person name="Zhu L."/>
            <person name="Livnat I."/>
            <person name="Severinov K."/>
            <person name="Mitchell D.A."/>
        </authorList>
    </citation>
    <scope>NUCLEOTIDE SEQUENCE [LARGE SCALE GENOMIC DNA]</scope>
    <source>
        <strain evidence="8">YIM 90003</strain>
    </source>
</reference>
<feature type="transmembrane region" description="Helical" evidence="6">
    <location>
        <begin position="115"/>
        <end position="131"/>
    </location>
</feature>
<evidence type="ECO:0000256" key="2">
    <source>
        <dbReference type="ARBA" id="ARBA00022475"/>
    </source>
</evidence>
<keyword evidence="8" id="KW-1185">Reference proteome</keyword>
<evidence type="ECO:0000313" key="8">
    <source>
        <dbReference type="Proteomes" id="UP000031675"/>
    </source>
</evidence>
<feature type="transmembrane region" description="Helical" evidence="6">
    <location>
        <begin position="67"/>
        <end position="86"/>
    </location>
</feature>
<dbReference type="Pfam" id="PF06081">
    <property type="entry name" value="ArAE_1"/>
    <property type="match status" value="1"/>
</dbReference>
<evidence type="ECO:0000256" key="1">
    <source>
        <dbReference type="ARBA" id="ARBA00004651"/>
    </source>
</evidence>
<dbReference type="Proteomes" id="UP000031675">
    <property type="component" value="Unassembled WGS sequence"/>
</dbReference>
<protein>
    <recommendedName>
        <fullName evidence="9">FUSC family protein</fullName>
    </recommendedName>
</protein>
<evidence type="ECO:0000313" key="7">
    <source>
        <dbReference type="EMBL" id="KIH99796.1"/>
    </source>
</evidence>
<dbReference type="AlphaFoldDB" id="A0A0C2JEN0"/>
<dbReference type="EMBL" id="JROO01000009">
    <property type="protein sequence ID" value="KIH99796.1"/>
    <property type="molecule type" value="Genomic_DNA"/>
</dbReference>
<evidence type="ECO:0000256" key="5">
    <source>
        <dbReference type="ARBA" id="ARBA00023136"/>
    </source>
</evidence>